<evidence type="ECO:0000313" key="1">
    <source>
        <dbReference type="EMBL" id="KAJ3804770.1"/>
    </source>
</evidence>
<dbReference type="Proteomes" id="UP001163835">
    <property type="component" value="Unassembled WGS sequence"/>
</dbReference>
<protein>
    <submittedName>
        <fullName evidence="1">Uncharacterized protein</fullName>
    </submittedName>
</protein>
<evidence type="ECO:0000313" key="2">
    <source>
        <dbReference type="Proteomes" id="UP001163835"/>
    </source>
</evidence>
<organism evidence="1 2">
    <name type="scientific">Lentinula aff. lateritia</name>
    <dbReference type="NCBI Taxonomy" id="2804960"/>
    <lineage>
        <taxon>Eukaryota</taxon>
        <taxon>Fungi</taxon>
        <taxon>Dikarya</taxon>
        <taxon>Basidiomycota</taxon>
        <taxon>Agaricomycotina</taxon>
        <taxon>Agaricomycetes</taxon>
        <taxon>Agaricomycetidae</taxon>
        <taxon>Agaricales</taxon>
        <taxon>Marasmiineae</taxon>
        <taxon>Omphalotaceae</taxon>
        <taxon>Lentinula</taxon>
    </lineage>
</organism>
<dbReference type="EMBL" id="MU795818">
    <property type="protein sequence ID" value="KAJ3804770.1"/>
    <property type="molecule type" value="Genomic_DNA"/>
</dbReference>
<keyword evidence="2" id="KW-1185">Reference proteome</keyword>
<sequence length="301" mass="32482">MAELVMTMAYEGDVFEYRHYPSSFNHSSIRDRGTVLKVTSGTGFLGAHLISQLPEKGHTVCATARSTAKLPQATTAQLEILEVPTLTSDHTAASKGAEALIHFASPVFGEGIVRSLERHRRSSQASIAAGAKKVIVSGTFPISKLPSVLALSQRKTSVPSLRMLSIQKGRDAGLPPKPLDKAIWDISRCHPDVDVTVLLPPAIFGPQLSLLTFFPSSLSTNGFVKMLIVPESSIPIGHMIVRDAARAHVLALLTPPVPGRDKRFNIGNGTFKWKDVAELISRKKPEFAGRLPKESSLPGPD</sequence>
<name>A0ACC1TJ50_9AGAR</name>
<proteinExistence type="predicted"/>
<reference evidence="1" key="1">
    <citation type="submission" date="2022-09" db="EMBL/GenBank/DDBJ databases">
        <title>A Global Phylogenomic Analysis of the Shiitake Genus Lentinula.</title>
        <authorList>
            <consortium name="DOE Joint Genome Institute"/>
            <person name="Sierra-Patev S."/>
            <person name="Min B."/>
            <person name="Naranjo-Ortiz M."/>
            <person name="Looney B."/>
            <person name="Konkel Z."/>
            <person name="Slot J.C."/>
            <person name="Sakamoto Y."/>
            <person name="Steenwyk J.L."/>
            <person name="Rokas A."/>
            <person name="Carro J."/>
            <person name="Camarero S."/>
            <person name="Ferreira P."/>
            <person name="Molpeceres G."/>
            <person name="Ruiz-Duenas F.J."/>
            <person name="Serrano A."/>
            <person name="Henrissat B."/>
            <person name="Drula E."/>
            <person name="Hughes K.W."/>
            <person name="Mata J.L."/>
            <person name="Ishikawa N.K."/>
            <person name="Vargas-Isla R."/>
            <person name="Ushijima S."/>
            <person name="Smith C.A."/>
            <person name="Ahrendt S."/>
            <person name="Andreopoulos W."/>
            <person name="He G."/>
            <person name="Labutti K."/>
            <person name="Lipzen A."/>
            <person name="Ng V."/>
            <person name="Riley R."/>
            <person name="Sandor L."/>
            <person name="Barry K."/>
            <person name="Martinez A.T."/>
            <person name="Xiao Y."/>
            <person name="Gibbons J.G."/>
            <person name="Terashima K."/>
            <person name="Grigoriev I.V."/>
            <person name="Hibbett D.S."/>
        </authorList>
    </citation>
    <scope>NUCLEOTIDE SEQUENCE</scope>
    <source>
        <strain evidence="1">TMI1499</strain>
    </source>
</reference>
<comment type="caution">
    <text evidence="1">The sequence shown here is derived from an EMBL/GenBank/DDBJ whole genome shotgun (WGS) entry which is preliminary data.</text>
</comment>
<gene>
    <name evidence="1" type="ORF">F5876DRAFT_82636</name>
</gene>
<accession>A0ACC1TJ50</accession>